<dbReference type="Pfam" id="PF12705">
    <property type="entry name" value="PDDEXK_1"/>
    <property type="match status" value="1"/>
</dbReference>
<keyword evidence="9" id="KW-0234">DNA repair</keyword>
<dbReference type="InterPro" id="IPR000212">
    <property type="entry name" value="DNA_helicase_UvrD/REP"/>
</dbReference>
<feature type="domain" description="UvrD-like helicase C-terminal" evidence="16">
    <location>
        <begin position="473"/>
        <end position="770"/>
    </location>
</feature>
<keyword evidence="8" id="KW-0238">DNA-binding</keyword>
<dbReference type="PROSITE" id="PS51217">
    <property type="entry name" value="UVRD_HELICASE_CTER"/>
    <property type="match status" value="1"/>
</dbReference>
<evidence type="ECO:0000256" key="1">
    <source>
        <dbReference type="ARBA" id="ARBA00022722"/>
    </source>
</evidence>
<evidence type="ECO:0000256" key="3">
    <source>
        <dbReference type="ARBA" id="ARBA00022763"/>
    </source>
</evidence>
<feature type="binding site" evidence="14">
    <location>
        <begin position="25"/>
        <end position="32"/>
    </location>
    <ligand>
        <name>ATP</name>
        <dbReference type="ChEBI" id="CHEBI:30616"/>
    </ligand>
</feature>
<evidence type="ECO:0000256" key="2">
    <source>
        <dbReference type="ARBA" id="ARBA00022741"/>
    </source>
</evidence>
<evidence type="ECO:0000256" key="12">
    <source>
        <dbReference type="ARBA" id="ARBA00034808"/>
    </source>
</evidence>
<name>A0ABU8BNF4_9BRAD</name>
<comment type="caution">
    <text evidence="17">The sequence shown here is derived from an EMBL/GenBank/DDBJ whole genome shotgun (WGS) entry which is preliminary data.</text>
</comment>
<evidence type="ECO:0000256" key="9">
    <source>
        <dbReference type="ARBA" id="ARBA00023204"/>
    </source>
</evidence>
<evidence type="ECO:0000256" key="5">
    <source>
        <dbReference type="ARBA" id="ARBA00022806"/>
    </source>
</evidence>
<keyword evidence="2 14" id="KW-0547">Nucleotide-binding</keyword>
<keyword evidence="3" id="KW-0227">DNA damage</keyword>
<dbReference type="SUPFAM" id="SSF52980">
    <property type="entry name" value="Restriction endonuclease-like"/>
    <property type="match status" value="1"/>
</dbReference>
<evidence type="ECO:0000256" key="13">
    <source>
        <dbReference type="ARBA" id="ARBA00048988"/>
    </source>
</evidence>
<dbReference type="Gene3D" id="3.90.320.10">
    <property type="match status" value="1"/>
</dbReference>
<gene>
    <name evidence="17" type="ORF">V1286_007612</name>
</gene>
<dbReference type="Pfam" id="PF00580">
    <property type="entry name" value="UvrD-helicase"/>
    <property type="match status" value="2"/>
</dbReference>
<evidence type="ECO:0000256" key="7">
    <source>
        <dbReference type="ARBA" id="ARBA00022840"/>
    </source>
</evidence>
<dbReference type="InterPro" id="IPR011335">
    <property type="entry name" value="Restrct_endonuc-II-like"/>
</dbReference>
<dbReference type="GO" id="GO:0004527">
    <property type="term" value="F:exonuclease activity"/>
    <property type="evidence" value="ECO:0007669"/>
    <property type="project" value="UniProtKB-KW"/>
</dbReference>
<evidence type="ECO:0000256" key="14">
    <source>
        <dbReference type="PROSITE-ProRule" id="PRU00560"/>
    </source>
</evidence>
<sequence>MTFVVDNAERMRALTDLDSTLLVEAGAGTGKTSLLAGRVVMLLASGISPGSIVAITFTELAAGELRHRISDYLDALLDGSVPRELRLCLPDGPTPEQRRSLVAASERLDELTCGTIHSFCHDLLLSNSVEAGIDPGAEVLDADQADFVFDSTFDRWWRDRLDRPLPVADDPVASVARRNPTGAEELLRRFAKFRRRYRSARPLPSDLDAAADLEFVESVREFRRWCDHVDVPPEADPDIVALETLASHFGGAFDPLPGFERLWELAHPPSLAIMRKDAFALRDYRRRSLWRRAAGREDGDRLADQAEEYYVRCRTAYGALMGRIATAIIGSFSIELDGVLEAYEAFKRRAAVLDFDDLLYICRQVLRDFPVVRNTAGERFSRILVDEFQDTDPVQADIIFLLCSGAADATAWHRRSLRPGQLFVVGDPKQAIYRFRGADLATYLTVRQAIEDQFPGNVVRVSANFRSRDSILHHINNCFSLHLSQQEAGYIALQGTRSVSDQVLPGVAKVSVELPPETRVASARDEEARVVAELCARLIGNVELRLNDGKVRRLAPGDIALLAPVSTDLWRYERALEEAGLPFASQAGKNLFKRQEAQDLVALVRALADARDTLALGSLLRGPLVGLTERELLNITGGLPPSEDPDQITGLTLLTDPATVQHDTAREVLGVLRDLRRRVNGTSPALILAEAIERLHVRTIVAARSADQSVRSLANIDGLLERARSYRVRGFAQFARDIDEEWSGGSSSAEGMVEADGQSIEIVTVHSSKGLEWPVVIPINRASMPRRAETFVYRRSDESLHWALGQIIPPSLGDALLTEEAEKRAENLRLLYVACTRAMESLIIPDFTWSNDESWAKLLSFRPDTIPELNVSRFPRASISPPSAAENLQSAEVFAEEQSRLEALPKVRWITPSDGDPDVITEQLSSEVHEEEPLRPPSTLEGGRIRGILLHKLMEELVTGELEESQEMATSRAARLRDQLFSVSSSTAPVDAIELASTALNTLRLPDIKPFRNRLMAEVPIYAIGPAGPGDLIAGRADAVAEAADGSMVVFDWKSDISPKEADRSAYRQQLAQYLHATGAQRGAVVYMTSGRVDWVTVPA</sequence>
<evidence type="ECO:0000259" key="16">
    <source>
        <dbReference type="PROSITE" id="PS51217"/>
    </source>
</evidence>
<evidence type="ECO:0000256" key="8">
    <source>
        <dbReference type="ARBA" id="ARBA00023125"/>
    </source>
</evidence>
<dbReference type="RefSeq" id="WP_334488880.1">
    <property type="nucleotide sequence ID" value="NZ_JAZHRV010000001.1"/>
</dbReference>
<evidence type="ECO:0000256" key="10">
    <source>
        <dbReference type="ARBA" id="ARBA00023235"/>
    </source>
</evidence>
<evidence type="ECO:0000256" key="11">
    <source>
        <dbReference type="ARBA" id="ARBA00034617"/>
    </source>
</evidence>
<reference evidence="17 18" key="1">
    <citation type="submission" date="2024-02" db="EMBL/GenBank/DDBJ databases">
        <title>Adaptive strategies in a cosmopolitan and abundant soil bacterium.</title>
        <authorList>
            <person name="Carini P."/>
        </authorList>
    </citation>
    <scope>NUCLEOTIDE SEQUENCE [LARGE SCALE GENOMIC DNA]</scope>
    <source>
        <strain evidence="17 18">AZCC 1608</strain>
    </source>
</reference>
<protein>
    <recommendedName>
        <fullName evidence="12">DNA 3'-5' helicase</fullName>
        <ecNumber evidence="12">5.6.2.4</ecNumber>
    </recommendedName>
</protein>
<keyword evidence="10" id="KW-0413">Isomerase</keyword>
<dbReference type="InterPro" id="IPR038726">
    <property type="entry name" value="PDDEXK_AddAB-type"/>
</dbReference>
<dbReference type="InterPro" id="IPR014016">
    <property type="entry name" value="UvrD-like_ATP-bd"/>
</dbReference>
<evidence type="ECO:0000256" key="4">
    <source>
        <dbReference type="ARBA" id="ARBA00022801"/>
    </source>
</evidence>
<comment type="catalytic activity">
    <reaction evidence="13">
        <text>ATP + H2O = ADP + phosphate + H(+)</text>
        <dbReference type="Rhea" id="RHEA:13065"/>
        <dbReference type="ChEBI" id="CHEBI:15377"/>
        <dbReference type="ChEBI" id="CHEBI:15378"/>
        <dbReference type="ChEBI" id="CHEBI:30616"/>
        <dbReference type="ChEBI" id="CHEBI:43474"/>
        <dbReference type="ChEBI" id="CHEBI:456216"/>
        <dbReference type="EC" id="5.6.2.4"/>
    </reaction>
</comment>
<dbReference type="EMBL" id="JAZHRV010000001">
    <property type="protein sequence ID" value="MEH2560083.1"/>
    <property type="molecule type" value="Genomic_DNA"/>
</dbReference>
<keyword evidence="18" id="KW-1185">Reference proteome</keyword>
<dbReference type="EC" id="5.6.2.4" evidence="12"/>
<dbReference type="InterPro" id="IPR014017">
    <property type="entry name" value="DNA_helicase_UvrD-like_C"/>
</dbReference>
<organism evidence="17 18">
    <name type="scientific">Bradyrhizobium algeriense</name>
    <dbReference type="NCBI Taxonomy" id="634784"/>
    <lineage>
        <taxon>Bacteria</taxon>
        <taxon>Pseudomonadati</taxon>
        <taxon>Pseudomonadota</taxon>
        <taxon>Alphaproteobacteria</taxon>
        <taxon>Hyphomicrobiales</taxon>
        <taxon>Nitrobacteraceae</taxon>
        <taxon>Bradyrhizobium</taxon>
    </lineage>
</organism>
<dbReference type="Gene3D" id="3.40.50.300">
    <property type="entry name" value="P-loop containing nucleotide triphosphate hydrolases"/>
    <property type="match status" value="4"/>
</dbReference>
<dbReference type="InterPro" id="IPR011604">
    <property type="entry name" value="PDDEXK-like_dom_sf"/>
</dbReference>
<evidence type="ECO:0000313" key="18">
    <source>
        <dbReference type="Proteomes" id="UP001364224"/>
    </source>
</evidence>
<dbReference type="Proteomes" id="UP001364224">
    <property type="component" value="Unassembled WGS sequence"/>
</dbReference>
<dbReference type="Gene3D" id="1.10.486.10">
    <property type="entry name" value="PCRA, domain 4"/>
    <property type="match status" value="1"/>
</dbReference>
<comment type="catalytic activity">
    <reaction evidence="11">
        <text>Couples ATP hydrolysis with the unwinding of duplex DNA by translocating in the 3'-5' direction.</text>
        <dbReference type="EC" id="5.6.2.4"/>
    </reaction>
</comment>
<dbReference type="SUPFAM" id="SSF52540">
    <property type="entry name" value="P-loop containing nucleoside triphosphate hydrolases"/>
    <property type="match status" value="1"/>
</dbReference>
<dbReference type="Pfam" id="PF13361">
    <property type="entry name" value="UvrD_C"/>
    <property type="match status" value="2"/>
</dbReference>
<dbReference type="PANTHER" id="PTHR11070:SF23">
    <property type="entry name" value="RECBCD ENZYME SUBUNIT RECB"/>
    <property type="match status" value="1"/>
</dbReference>
<keyword evidence="6 17" id="KW-0269">Exonuclease</keyword>
<keyword evidence="1" id="KW-0540">Nuclease</keyword>
<keyword evidence="7 14" id="KW-0067">ATP-binding</keyword>
<evidence type="ECO:0000313" key="17">
    <source>
        <dbReference type="EMBL" id="MEH2560083.1"/>
    </source>
</evidence>
<evidence type="ECO:0000256" key="6">
    <source>
        <dbReference type="ARBA" id="ARBA00022839"/>
    </source>
</evidence>
<dbReference type="PROSITE" id="PS51198">
    <property type="entry name" value="UVRD_HELICASE_ATP_BIND"/>
    <property type="match status" value="1"/>
</dbReference>
<proteinExistence type="predicted"/>
<dbReference type="InterPro" id="IPR027417">
    <property type="entry name" value="P-loop_NTPase"/>
</dbReference>
<feature type="domain" description="UvrD-like helicase ATP-binding" evidence="15">
    <location>
        <begin position="4"/>
        <end position="468"/>
    </location>
</feature>
<accession>A0ABU8BNF4</accession>
<dbReference type="PANTHER" id="PTHR11070">
    <property type="entry name" value="UVRD / RECB / PCRA DNA HELICASE FAMILY MEMBER"/>
    <property type="match status" value="1"/>
</dbReference>
<keyword evidence="4 14" id="KW-0378">Hydrolase</keyword>
<evidence type="ECO:0000259" key="15">
    <source>
        <dbReference type="PROSITE" id="PS51198"/>
    </source>
</evidence>
<keyword evidence="5 14" id="KW-0347">Helicase</keyword>